<dbReference type="Pfam" id="PF00535">
    <property type="entry name" value="Glycos_transf_2"/>
    <property type="match status" value="1"/>
</dbReference>
<dbReference type="EMBL" id="UFYI01000007">
    <property type="protein sequence ID" value="STD27629.1"/>
    <property type="molecule type" value="Genomic_DNA"/>
</dbReference>
<dbReference type="CDD" id="cd00761">
    <property type="entry name" value="Glyco_tranf_GTA_type"/>
    <property type="match status" value="1"/>
</dbReference>
<dbReference type="Pfam" id="PF02709">
    <property type="entry name" value="Glyco_transf_7C"/>
    <property type="match status" value="1"/>
</dbReference>
<proteinExistence type="predicted"/>
<dbReference type="GO" id="GO:0016757">
    <property type="term" value="F:glycosyltransferase activity"/>
    <property type="evidence" value="ECO:0007669"/>
    <property type="project" value="UniProtKB-KW"/>
</dbReference>
<keyword evidence="1 4" id="KW-0808">Transferase</keyword>
<keyword evidence="4" id="KW-0328">Glycosyltransferase</keyword>
<evidence type="ECO:0000259" key="3">
    <source>
        <dbReference type="Pfam" id="PF02709"/>
    </source>
</evidence>
<dbReference type="InterPro" id="IPR029044">
    <property type="entry name" value="Nucleotide-diphossugar_trans"/>
</dbReference>
<dbReference type="Proteomes" id="UP000255163">
    <property type="component" value="Unassembled WGS sequence"/>
</dbReference>
<protein>
    <submittedName>
        <fullName evidence="4">Family 2 glycosyl transferase</fullName>
        <ecNumber evidence="4">2.4.1.-</ecNumber>
    </submittedName>
</protein>
<dbReference type="InterPro" id="IPR050834">
    <property type="entry name" value="Glycosyltransf_2"/>
</dbReference>
<evidence type="ECO:0000313" key="5">
    <source>
        <dbReference type="Proteomes" id="UP000255163"/>
    </source>
</evidence>
<dbReference type="SUPFAM" id="SSF53448">
    <property type="entry name" value="Nucleotide-diphospho-sugar transferases"/>
    <property type="match status" value="1"/>
</dbReference>
<accession>A0A376FJX0</accession>
<evidence type="ECO:0000256" key="1">
    <source>
        <dbReference type="ARBA" id="ARBA00022679"/>
    </source>
</evidence>
<dbReference type="PANTHER" id="PTHR43685">
    <property type="entry name" value="GLYCOSYLTRANSFERASE"/>
    <property type="match status" value="1"/>
</dbReference>
<sequence length="324" mass="37023">MQYNDKISIVVPAYCEPSKVKRFMDAILNIDYPDNLIELILIDDCSPVSLKEIAASYGEAFKDKINFSFHRNQVNSGRAISRNVGISLATNSLIMFIDIDNLLEPNAIKKIVSFFHGKHFTAARINIRIDPARLSTSNYLRYFDSRYLGARNIPEGIISTRFFASDGIILTRDIINTIGGFDETFYHYGCEDEELGIRVSKAKYDFYFLPDAKAEDSDTPTLRRASERMVVYASKSFPVLKEKHPECVKDSLFSSYEVMLDDTRLPSKLLINVIHLLPLTTTRKSLLWLCDKLDTKAIKVPDFIYKIVLALSYIEGGRLRQLRM</sequence>
<dbReference type="Gene3D" id="3.90.550.10">
    <property type="entry name" value="Spore Coat Polysaccharide Biosynthesis Protein SpsA, Chain A"/>
    <property type="match status" value="1"/>
</dbReference>
<gene>
    <name evidence="4" type="primary">icaA</name>
    <name evidence="4" type="ORF">NCTC12123_06249</name>
</gene>
<evidence type="ECO:0000313" key="4">
    <source>
        <dbReference type="EMBL" id="STD27629.1"/>
    </source>
</evidence>
<dbReference type="RefSeq" id="WP_059347013.1">
    <property type="nucleotide sequence ID" value="NZ_CP011863.1"/>
</dbReference>
<name>A0A376FJX0_ENTAS</name>
<organism evidence="4 5">
    <name type="scientific">Enterobacter asburiae</name>
    <dbReference type="NCBI Taxonomy" id="61645"/>
    <lineage>
        <taxon>Bacteria</taxon>
        <taxon>Pseudomonadati</taxon>
        <taxon>Pseudomonadota</taxon>
        <taxon>Gammaproteobacteria</taxon>
        <taxon>Enterobacterales</taxon>
        <taxon>Enterobacteriaceae</taxon>
        <taxon>Enterobacter</taxon>
        <taxon>Enterobacter cloacae complex</taxon>
    </lineage>
</organism>
<feature type="domain" description="Galactosyltransferase C-terminal" evidence="3">
    <location>
        <begin position="169"/>
        <end position="211"/>
    </location>
</feature>
<dbReference type="InterPro" id="IPR027791">
    <property type="entry name" value="Galactosyl_T_C"/>
</dbReference>
<dbReference type="InterPro" id="IPR001173">
    <property type="entry name" value="Glyco_trans_2-like"/>
</dbReference>
<dbReference type="PANTHER" id="PTHR43685:SF2">
    <property type="entry name" value="GLYCOSYLTRANSFERASE 2-LIKE DOMAIN-CONTAINING PROTEIN"/>
    <property type="match status" value="1"/>
</dbReference>
<evidence type="ECO:0000259" key="2">
    <source>
        <dbReference type="Pfam" id="PF00535"/>
    </source>
</evidence>
<dbReference type="EC" id="2.4.1.-" evidence="4"/>
<feature type="domain" description="Glycosyltransferase 2-like" evidence="2">
    <location>
        <begin position="8"/>
        <end position="155"/>
    </location>
</feature>
<reference evidence="4 5" key="1">
    <citation type="submission" date="2018-06" db="EMBL/GenBank/DDBJ databases">
        <authorList>
            <consortium name="Pathogen Informatics"/>
            <person name="Doyle S."/>
        </authorList>
    </citation>
    <scope>NUCLEOTIDE SEQUENCE [LARGE SCALE GENOMIC DNA]</scope>
    <source>
        <strain evidence="4 5">NCTC12123</strain>
    </source>
</reference>
<dbReference type="AlphaFoldDB" id="A0A376FJX0"/>